<dbReference type="Proteomes" id="UP000606974">
    <property type="component" value="Unassembled WGS sequence"/>
</dbReference>
<evidence type="ECO:0000313" key="2">
    <source>
        <dbReference type="EMBL" id="KAF7513884.1"/>
    </source>
</evidence>
<reference evidence="2" key="1">
    <citation type="submission" date="2020-02" db="EMBL/GenBank/DDBJ databases">
        <authorList>
            <person name="Palmer J.M."/>
        </authorList>
    </citation>
    <scope>NUCLEOTIDE SEQUENCE</scope>
    <source>
        <strain evidence="2">EPUS1.4</strain>
        <tissue evidence="2">Thallus</tissue>
    </source>
</reference>
<sequence>MLRICGEHLLADLHYSRRRSVGFGRILVAHLRSRHCPPSQSSGKPPLKGLRSSEAQRPTSTTRHHSVPLTRKVGDSELLRPQIKAQRSRQAWATLFARLLRLLAKVDVSGFQLWHFVRKYFTTPHARSDYRFNGPQKVLLSRVLRRILDEWARDGNYSEGINLHTVIQFYVRRNLFSRKDWVYYLGFLARTAYLNAKLRRDQHAEHGLANRNNDAIRLRILCKAWKWFLLRYSPRSCRSTTPVKVHGYLWPRLRQKLDSSHDDENGTDYVKSFTSLIARETGSTDPDLDRHLSYNSILTLVALYSNMMTFAVDNVDALSATGTHSRSQVPTLEGKSSSILQPNWHLGPGQGIYWAPEIGHLSSNEASMLHLIAHAAREATLNLTLLRIVLAQMSLPESDAQEIARIYQGFKLAIPAIMAKFQAYAYDESVYQRGLLRRYPFKAFVKKAMVSKHIGGLEHAGAVAADCRGIAKTTPSDLLALVEAFLQLDEPVKALRYWNVLAQRGNPNVDGWRFWLDYAFQKKDYVAYDIVWNKLCTLAVPRSAKMWYQRLLLLHETHQPSAAWSHFCTLIRYSGLNKKLVGHHVPLIAPSTIDSKLFHMMIKAYLRGEDGDQAKAKEVLQLMKKQVGLQVTRRTYMLFVKDSLRTGARDSAIEWFVEGKSLQIKFLPGDYALLFEHSLNKHGGAQMSPLANFRSPVLRCFEAISAVMRLARGGRLFTLRGYQVESSSSKIESALKAIRTEKDVDDDLKDPILKETQSLYAALMRYLAQKFAKQPPSASKTARLRLLLLLWDHCIITGISASTEMESILRFVIHSMHPDLQEKLMTGVMFQNYDPEDTVSFYSYRSLRLIGRQWFAERISLIAPACSRSQLGRLPWNGYDAVTEETLIDVGMSSQEDRRKILNQIKSWKNSAIQKRANFATKIRRKEERKFLRYLQSNGVAENFDDPVSEAKLEFQEQPDQIEFRKETISNLQRGCPNSHDNKAINRRAVFKVLCDISASAE</sequence>
<name>A0A8H7AT46_9EURO</name>
<dbReference type="OrthoDB" id="10345589at2759"/>
<proteinExistence type="predicted"/>
<comment type="caution">
    <text evidence="2">The sequence shown here is derived from an EMBL/GenBank/DDBJ whole genome shotgun (WGS) entry which is preliminary data.</text>
</comment>
<dbReference type="EMBL" id="JAACFV010000003">
    <property type="protein sequence ID" value="KAF7513884.1"/>
    <property type="molecule type" value="Genomic_DNA"/>
</dbReference>
<organism evidence="2 3">
    <name type="scientific">Endocarpon pusillum</name>
    <dbReference type="NCBI Taxonomy" id="364733"/>
    <lineage>
        <taxon>Eukaryota</taxon>
        <taxon>Fungi</taxon>
        <taxon>Dikarya</taxon>
        <taxon>Ascomycota</taxon>
        <taxon>Pezizomycotina</taxon>
        <taxon>Eurotiomycetes</taxon>
        <taxon>Chaetothyriomycetidae</taxon>
        <taxon>Verrucariales</taxon>
        <taxon>Verrucariaceae</taxon>
        <taxon>Endocarpon</taxon>
    </lineage>
</organism>
<protein>
    <submittedName>
        <fullName evidence="2">Uncharacterized protein</fullName>
    </submittedName>
</protein>
<dbReference type="AlphaFoldDB" id="A0A8H7AT46"/>
<feature type="region of interest" description="Disordered" evidence="1">
    <location>
        <begin position="34"/>
        <end position="71"/>
    </location>
</feature>
<accession>A0A8H7AT46</accession>
<keyword evidence="3" id="KW-1185">Reference proteome</keyword>
<evidence type="ECO:0000256" key="1">
    <source>
        <dbReference type="SAM" id="MobiDB-lite"/>
    </source>
</evidence>
<gene>
    <name evidence="2" type="ORF">GJ744_006498</name>
</gene>
<evidence type="ECO:0000313" key="3">
    <source>
        <dbReference type="Proteomes" id="UP000606974"/>
    </source>
</evidence>